<proteinExistence type="predicted"/>
<name>A0ABP0DTW4_9PEZI</name>
<dbReference type="PRINTS" id="PR00463">
    <property type="entry name" value="EP450I"/>
</dbReference>
<dbReference type="Pfam" id="PF00067">
    <property type="entry name" value="p450"/>
    <property type="match status" value="1"/>
</dbReference>
<dbReference type="InterPro" id="IPR036396">
    <property type="entry name" value="Cyt_P450_sf"/>
</dbReference>
<keyword evidence="2" id="KW-0479">Metal-binding</keyword>
<dbReference type="PANTHER" id="PTHR24305:SF168">
    <property type="entry name" value="P450, PUTATIVE (EUROFUNG)-RELATED"/>
    <property type="match status" value="1"/>
</dbReference>
<dbReference type="Proteomes" id="UP001642502">
    <property type="component" value="Unassembled WGS sequence"/>
</dbReference>
<dbReference type="InterPro" id="IPR002401">
    <property type="entry name" value="Cyt_P450_E_grp-I"/>
</dbReference>
<evidence type="ECO:0008006" key="6">
    <source>
        <dbReference type="Google" id="ProtNLM"/>
    </source>
</evidence>
<evidence type="ECO:0000313" key="5">
    <source>
        <dbReference type="Proteomes" id="UP001642502"/>
    </source>
</evidence>
<gene>
    <name evidence="4" type="ORF">SEPCBS119000_004539</name>
</gene>
<evidence type="ECO:0000313" key="4">
    <source>
        <dbReference type="EMBL" id="CAK7271319.1"/>
    </source>
</evidence>
<organism evidence="4 5">
    <name type="scientific">Sporothrix epigloea</name>
    <dbReference type="NCBI Taxonomy" id="1892477"/>
    <lineage>
        <taxon>Eukaryota</taxon>
        <taxon>Fungi</taxon>
        <taxon>Dikarya</taxon>
        <taxon>Ascomycota</taxon>
        <taxon>Pezizomycotina</taxon>
        <taxon>Sordariomycetes</taxon>
        <taxon>Sordariomycetidae</taxon>
        <taxon>Ophiostomatales</taxon>
        <taxon>Ophiostomataceae</taxon>
        <taxon>Sporothrix</taxon>
    </lineage>
</organism>
<protein>
    <recommendedName>
        <fullName evidence="6">Benzoate 4-monooxygenase cytochrome P450</fullName>
    </recommendedName>
</protein>
<dbReference type="CDD" id="cd11060">
    <property type="entry name" value="CYP57A1-like"/>
    <property type="match status" value="1"/>
</dbReference>
<comment type="caution">
    <text evidence="4">The sequence shown here is derived from an EMBL/GenBank/DDBJ whole genome shotgun (WGS) entry which is preliminary data.</text>
</comment>
<dbReference type="SUPFAM" id="SSF48264">
    <property type="entry name" value="Cytochrome P450"/>
    <property type="match status" value="1"/>
</dbReference>
<keyword evidence="1" id="KW-0349">Heme</keyword>
<reference evidence="4 5" key="1">
    <citation type="submission" date="2024-01" db="EMBL/GenBank/DDBJ databases">
        <authorList>
            <person name="Allen C."/>
            <person name="Tagirdzhanova G."/>
        </authorList>
    </citation>
    <scope>NUCLEOTIDE SEQUENCE [LARGE SCALE GENOMIC DNA]</scope>
    <source>
        <strain evidence="4 5">CBS 119000</strain>
    </source>
</reference>
<accession>A0ABP0DTW4</accession>
<evidence type="ECO:0000256" key="3">
    <source>
        <dbReference type="ARBA" id="ARBA00023004"/>
    </source>
</evidence>
<evidence type="ECO:0000256" key="2">
    <source>
        <dbReference type="ARBA" id="ARBA00022723"/>
    </source>
</evidence>
<dbReference type="InterPro" id="IPR050121">
    <property type="entry name" value="Cytochrome_P450_monoxygenase"/>
</dbReference>
<dbReference type="PANTHER" id="PTHR24305">
    <property type="entry name" value="CYTOCHROME P450"/>
    <property type="match status" value="1"/>
</dbReference>
<sequence>MLLIVAAVALALAIVYSIARSIASYQRLAHIPGPRWAAWTDFWLVRNQLSGKLNFKLHDINSRYGDLARIGPNWVVCGDPGEIRRIWAARSSYKRAYWYRGLRMDPYRDSTFSTLDDAVHNELRTKMLPGYGGKDVDGLHEAIDAQVAAFVKLLEDKYLAGNPAKSHLPYRTVDIARKVQFFTLDVISKLAFGDAFGCLAADADMFDYIKTTEHTLPIFVTVALLPWMIDLLQSPYMRPLVPNVRNMVGFGTVMGLAQQAVDGRYSEKPVVKRDMLGSFVKHGLSRDEAEGEAMVQIVAGSDTTATAIRATLLYIITNPQVYARLQREIDEGVRAGRISSPISDAEARRFPYLQAVIREGMRMWPPATGLLPKFSATDDIICGVRVPAGTSVAWAPWTVMHNKAVFGEDSYQFRPERWLDAPPEQLRVMEQTAMLGFAGGSRYECLGKNVAMIELNKIFVELLRRFDIVLVDPTQPWNSTNAAIFIQSDMNVRITRREEVVEA</sequence>
<evidence type="ECO:0000256" key="1">
    <source>
        <dbReference type="ARBA" id="ARBA00022617"/>
    </source>
</evidence>
<dbReference type="InterPro" id="IPR001128">
    <property type="entry name" value="Cyt_P450"/>
</dbReference>
<keyword evidence="3" id="KW-0408">Iron</keyword>
<dbReference type="Gene3D" id="1.10.630.10">
    <property type="entry name" value="Cytochrome P450"/>
    <property type="match status" value="1"/>
</dbReference>
<dbReference type="EMBL" id="CAWUON010000071">
    <property type="protein sequence ID" value="CAK7271319.1"/>
    <property type="molecule type" value="Genomic_DNA"/>
</dbReference>
<keyword evidence="5" id="KW-1185">Reference proteome</keyword>
<dbReference type="PRINTS" id="PR00385">
    <property type="entry name" value="P450"/>
</dbReference>